<name>A0A484C1Y1_PERFV</name>
<gene>
    <name evidence="2" type="ORF">EPR50_G00227230</name>
</gene>
<evidence type="ECO:0000259" key="1">
    <source>
        <dbReference type="Pfam" id="PF21044"/>
    </source>
</evidence>
<dbReference type="AlphaFoldDB" id="A0A484C1Y1"/>
<evidence type="ECO:0000313" key="2">
    <source>
        <dbReference type="EMBL" id="TDG97586.1"/>
    </source>
</evidence>
<dbReference type="Pfam" id="PF21044">
    <property type="entry name" value="CIP2A_N"/>
    <property type="match status" value="1"/>
</dbReference>
<keyword evidence="3" id="KW-1185">Reference proteome</keyword>
<evidence type="ECO:0000313" key="3">
    <source>
        <dbReference type="Proteomes" id="UP000295070"/>
    </source>
</evidence>
<organism evidence="2 3">
    <name type="scientific">Perca flavescens</name>
    <name type="common">American yellow perch</name>
    <name type="synonym">Morone flavescens</name>
    <dbReference type="NCBI Taxonomy" id="8167"/>
    <lineage>
        <taxon>Eukaryota</taxon>
        <taxon>Metazoa</taxon>
        <taxon>Chordata</taxon>
        <taxon>Craniata</taxon>
        <taxon>Vertebrata</taxon>
        <taxon>Euteleostomi</taxon>
        <taxon>Actinopterygii</taxon>
        <taxon>Neopterygii</taxon>
        <taxon>Teleostei</taxon>
        <taxon>Neoteleostei</taxon>
        <taxon>Acanthomorphata</taxon>
        <taxon>Eupercaria</taxon>
        <taxon>Perciformes</taxon>
        <taxon>Percoidei</taxon>
        <taxon>Percidae</taxon>
        <taxon>Percinae</taxon>
        <taxon>Perca</taxon>
    </lineage>
</organism>
<dbReference type="EMBL" id="SCKG01000022">
    <property type="protein sequence ID" value="TDG97586.1"/>
    <property type="molecule type" value="Genomic_DNA"/>
</dbReference>
<proteinExistence type="predicted"/>
<comment type="caution">
    <text evidence="2">The sequence shown here is derived from an EMBL/GenBank/DDBJ whole genome shotgun (WGS) entry which is preliminary data.</text>
</comment>
<dbReference type="PANTHER" id="PTHR23161">
    <property type="entry name" value="PROTEIN CIP2A"/>
    <property type="match status" value="1"/>
</dbReference>
<feature type="domain" description="CIP2A N-terminal" evidence="1">
    <location>
        <begin position="54"/>
        <end position="134"/>
    </location>
</feature>
<protein>
    <recommendedName>
        <fullName evidence="1">CIP2A N-terminal domain-containing protein</fullName>
    </recommendedName>
</protein>
<reference evidence="2 3" key="1">
    <citation type="submission" date="2019-01" db="EMBL/GenBank/DDBJ databases">
        <title>A chromosome-scale genome assembly of the yellow perch, Perca flavescens.</title>
        <authorList>
            <person name="Feron R."/>
            <person name="Morvezen R."/>
            <person name="Bestin A."/>
            <person name="Haffray P."/>
            <person name="Klopp C."/>
            <person name="Zahm M."/>
            <person name="Cabau C."/>
            <person name="Roques C."/>
            <person name="Donnadieu C."/>
            <person name="Bouchez O."/>
            <person name="Christie M."/>
            <person name="Larson W."/>
            <person name="Guiguen Y."/>
        </authorList>
    </citation>
    <scope>NUCLEOTIDE SEQUENCE [LARGE SCALE GENOMIC DNA]</scope>
    <source>
        <strain evidence="2">YP-PL-M2</strain>
        <tissue evidence="2">Blood</tissue>
    </source>
</reference>
<dbReference type="PANTHER" id="PTHR23161:SF2">
    <property type="entry name" value="PROTEIN CIP2A"/>
    <property type="match status" value="1"/>
</dbReference>
<dbReference type="InterPro" id="IPR048701">
    <property type="entry name" value="CIP2A_N"/>
</dbReference>
<dbReference type="InterPro" id="IPR042510">
    <property type="entry name" value="CIP2A"/>
</dbReference>
<accession>A0A484C1Y1</accession>
<dbReference type="STRING" id="8167.A0A484C1Y1"/>
<sequence>MQFVSQIVTSSYKISTETAGQRKTQRSYRNKWRRSRALNVTSCCPQARFCPGSVGGLVELAGNPNTSQTLTSSIISLLAKLACDDDSREILNSSYNLTSTLASVIHCHSATAGEPLVLQCLQVLQKLTYNTQGFPVYKLHP</sequence>
<dbReference type="Proteomes" id="UP000295070">
    <property type="component" value="Chromosome 22"/>
</dbReference>